<dbReference type="PANTHER" id="PTHR24421:SF63">
    <property type="entry name" value="SENSOR HISTIDINE KINASE DESK"/>
    <property type="match status" value="1"/>
</dbReference>
<feature type="transmembrane region" description="Helical" evidence="4">
    <location>
        <begin position="140"/>
        <end position="158"/>
    </location>
</feature>
<name>A0ABZ2A0Y8_STRNV</name>
<dbReference type="InterPro" id="IPR036890">
    <property type="entry name" value="HATPase_C_sf"/>
</dbReference>
<evidence type="ECO:0000313" key="7">
    <source>
        <dbReference type="Proteomes" id="UP001432209"/>
    </source>
</evidence>
<evidence type="ECO:0000259" key="5">
    <source>
        <dbReference type="Pfam" id="PF07730"/>
    </source>
</evidence>
<keyword evidence="7" id="KW-1185">Reference proteome</keyword>
<dbReference type="Pfam" id="PF07730">
    <property type="entry name" value="HisKA_3"/>
    <property type="match status" value="1"/>
</dbReference>
<feature type="domain" description="Signal transduction histidine kinase subgroup 3 dimerisation and phosphoacceptor" evidence="5">
    <location>
        <begin position="311"/>
        <end position="374"/>
    </location>
</feature>
<dbReference type="GO" id="GO:0016301">
    <property type="term" value="F:kinase activity"/>
    <property type="evidence" value="ECO:0007669"/>
    <property type="project" value="UniProtKB-KW"/>
</dbReference>
<keyword evidence="2 6" id="KW-0418">Kinase</keyword>
<reference evidence="6" key="1">
    <citation type="submission" date="2022-10" db="EMBL/GenBank/DDBJ databases">
        <title>The complete genomes of actinobacterial strains from the NBC collection.</title>
        <authorList>
            <person name="Joergensen T.S."/>
            <person name="Alvarez Arevalo M."/>
            <person name="Sterndorff E.B."/>
            <person name="Faurdal D."/>
            <person name="Vuksanovic O."/>
            <person name="Mourched A.-S."/>
            <person name="Charusanti P."/>
            <person name="Shaw S."/>
            <person name="Blin K."/>
            <person name="Weber T."/>
        </authorList>
    </citation>
    <scope>NUCLEOTIDE SEQUENCE</scope>
    <source>
        <strain evidence="6">NBC_01432</strain>
    </source>
</reference>
<feature type="transmembrane region" description="Helical" evidence="4">
    <location>
        <begin position="192"/>
        <end position="217"/>
    </location>
</feature>
<feature type="transmembrane region" description="Helical" evidence="4">
    <location>
        <begin position="265"/>
        <end position="284"/>
    </location>
</feature>
<feature type="transmembrane region" description="Helical" evidence="4">
    <location>
        <begin position="237"/>
        <end position="256"/>
    </location>
</feature>
<dbReference type="InterPro" id="IPR011712">
    <property type="entry name" value="Sig_transdc_His_kin_sub3_dim/P"/>
</dbReference>
<keyword evidence="1" id="KW-0808">Transferase</keyword>
<dbReference type="PANTHER" id="PTHR24421">
    <property type="entry name" value="NITRATE/NITRITE SENSOR PROTEIN NARX-RELATED"/>
    <property type="match status" value="1"/>
</dbReference>
<sequence>MGAFESPELVYHLDLDQLTASDREHGVGSLRGKAPAGSAAGDGAEDIVEASRNGPQFPEAPGVMRPAEQLAEVLPQAWTCVDSTGSDALPVVASHHVRAMTFLTAMHDVVSLVYRKTSTDTGRTMSEFTEATSKGRLRRLNLITLLPVIAVSGVYLVALDSESWSDVVVLGLGVAATLVAFVSWAAGTLARVAVPCLIITSGVWLFGVLAAGSGKAIFGLSIVGPLVVPQLRRHREAAAVTLVTYVAVVGAARFLMTDDDPRQVLIRYVIVPAGVTAIVTGLMFPNKKFYDVVHELEESHRHEAELAVVRERMRFASDLHDIQGHTLHVVKLKVALAQKLLHRDPGRAEQELREIRSLVSDTITQTKELVYAQRRLNLPAELENAKNLFEAAGIQVHIRRVADVDSRAGELLGQVLRETTTNILRHAQAREVRITLSESGITIVNDGVPDTPLPELSGLAVLGQRVADNGGKLTVDQKDGHFLTVADFPSPGPEAEEAR</sequence>
<gene>
    <name evidence="6" type="ORF">OG442_05040</name>
</gene>
<dbReference type="Gene3D" id="1.20.5.1930">
    <property type="match status" value="1"/>
</dbReference>
<dbReference type="RefSeq" id="WP_329074616.1">
    <property type="nucleotide sequence ID" value="NZ_CP109495.1"/>
</dbReference>
<evidence type="ECO:0000256" key="3">
    <source>
        <dbReference type="ARBA" id="ARBA00023012"/>
    </source>
</evidence>
<proteinExistence type="predicted"/>
<dbReference type="Gene3D" id="3.30.565.10">
    <property type="entry name" value="Histidine kinase-like ATPase, C-terminal domain"/>
    <property type="match status" value="1"/>
</dbReference>
<dbReference type="InterPro" id="IPR050482">
    <property type="entry name" value="Sensor_HK_TwoCompSys"/>
</dbReference>
<keyword evidence="4" id="KW-0472">Membrane</keyword>
<keyword evidence="4" id="KW-1133">Transmembrane helix</keyword>
<evidence type="ECO:0000256" key="2">
    <source>
        <dbReference type="ARBA" id="ARBA00022777"/>
    </source>
</evidence>
<protein>
    <submittedName>
        <fullName evidence="6">Histidine kinase</fullName>
    </submittedName>
</protein>
<dbReference type="EMBL" id="CP109495">
    <property type="protein sequence ID" value="WUX50960.1"/>
    <property type="molecule type" value="Genomic_DNA"/>
</dbReference>
<keyword evidence="4" id="KW-0812">Transmembrane</keyword>
<dbReference type="Proteomes" id="UP001432209">
    <property type="component" value="Chromosome"/>
</dbReference>
<evidence type="ECO:0000313" key="6">
    <source>
        <dbReference type="EMBL" id="WUX50960.1"/>
    </source>
</evidence>
<keyword evidence="3" id="KW-0902">Two-component regulatory system</keyword>
<accession>A0ABZ2A0Y8</accession>
<evidence type="ECO:0000256" key="1">
    <source>
        <dbReference type="ARBA" id="ARBA00022679"/>
    </source>
</evidence>
<organism evidence="6 7">
    <name type="scientific">Streptomyces niveus</name>
    <name type="common">Streptomyces spheroides</name>
    <dbReference type="NCBI Taxonomy" id="193462"/>
    <lineage>
        <taxon>Bacteria</taxon>
        <taxon>Bacillati</taxon>
        <taxon>Actinomycetota</taxon>
        <taxon>Actinomycetes</taxon>
        <taxon>Kitasatosporales</taxon>
        <taxon>Streptomycetaceae</taxon>
        <taxon>Streptomyces</taxon>
    </lineage>
</organism>
<feature type="transmembrane region" description="Helical" evidence="4">
    <location>
        <begin position="164"/>
        <end position="185"/>
    </location>
</feature>
<evidence type="ECO:0000256" key="4">
    <source>
        <dbReference type="SAM" id="Phobius"/>
    </source>
</evidence>